<proteinExistence type="predicted"/>
<evidence type="ECO:0008006" key="3">
    <source>
        <dbReference type="Google" id="ProtNLM"/>
    </source>
</evidence>
<gene>
    <name evidence="1" type="ORF">DSM25559_4539</name>
</gene>
<protein>
    <recommendedName>
        <fullName evidence="3">Tetratricopeptide repeat protein</fullName>
    </recommendedName>
</protein>
<dbReference type="AlphaFoldDB" id="A0A1R3U8G2"/>
<evidence type="ECO:0000313" key="2">
    <source>
        <dbReference type="Proteomes" id="UP000187891"/>
    </source>
</evidence>
<reference evidence="2" key="1">
    <citation type="submission" date="2016-10" db="EMBL/GenBank/DDBJ databases">
        <authorList>
            <person name="Wibberg D."/>
        </authorList>
    </citation>
    <scope>NUCLEOTIDE SEQUENCE [LARGE SCALE GENOMIC DNA]</scope>
</reference>
<evidence type="ECO:0000313" key="1">
    <source>
        <dbReference type="EMBL" id="SCX34656.1"/>
    </source>
</evidence>
<dbReference type="STRING" id="1907666.DSM25559_4539"/>
<dbReference type="RefSeq" id="WP_210189435.1">
    <property type="nucleotide sequence ID" value="NZ_FMUE01000016.1"/>
</dbReference>
<organism evidence="1 2">
    <name type="scientific">Agrobacterium rosae</name>
    <dbReference type="NCBI Taxonomy" id="1972867"/>
    <lineage>
        <taxon>Bacteria</taxon>
        <taxon>Pseudomonadati</taxon>
        <taxon>Pseudomonadota</taxon>
        <taxon>Alphaproteobacteria</taxon>
        <taxon>Hyphomicrobiales</taxon>
        <taxon>Rhizobiaceae</taxon>
        <taxon>Rhizobium/Agrobacterium group</taxon>
        <taxon>Agrobacterium</taxon>
    </lineage>
</organism>
<accession>A0A1R3U8G2</accession>
<name>A0A1R3U8G2_9HYPH</name>
<dbReference type="EMBL" id="FMUE01000016">
    <property type="protein sequence ID" value="SCX34656.1"/>
    <property type="molecule type" value="Genomic_DNA"/>
</dbReference>
<sequence>MRKPQIDTAIRKEIDSLLERSGKLFASGALQSSLSLALEAWDLIPEPKEAWDYYGQSLSAGFVLDYADLGDKRSCQKWIEIMALMYDDLNHEDHYVLMQEGEAMYKLGDKERAFYVFSRVEELYGAREFKGEQKAYLTFIREERGKRAAISS</sequence>
<dbReference type="Proteomes" id="UP000187891">
    <property type="component" value="Unassembled WGS sequence"/>
</dbReference>